<dbReference type="STRING" id="216142.LT40_09395"/>
<dbReference type="AlphaFoldDB" id="A0A089YMG1"/>
<keyword evidence="1" id="KW-0997">Cell inner membrane</keyword>
<dbReference type="Pfam" id="PF00535">
    <property type="entry name" value="Glycos_transf_2"/>
    <property type="match status" value="1"/>
</dbReference>
<dbReference type="InterPro" id="IPR029044">
    <property type="entry name" value="Nucleotide-diphossugar_trans"/>
</dbReference>
<dbReference type="eggNOG" id="COG1215">
    <property type="taxonomic scope" value="Bacteria"/>
</dbReference>
<evidence type="ECO:0000256" key="1">
    <source>
        <dbReference type="ARBA" id="ARBA00022519"/>
    </source>
</evidence>
<protein>
    <submittedName>
        <fullName evidence="3">Glycosyl transferase</fullName>
    </submittedName>
</protein>
<dbReference type="RefSeq" id="WP_043189158.1">
    <property type="nucleotide sequence ID" value="NZ_CP009533.1"/>
</dbReference>
<evidence type="ECO:0000313" key="4">
    <source>
        <dbReference type="Proteomes" id="UP000029499"/>
    </source>
</evidence>
<evidence type="ECO:0000259" key="2">
    <source>
        <dbReference type="Pfam" id="PF00535"/>
    </source>
</evidence>
<dbReference type="SUPFAM" id="SSF53448">
    <property type="entry name" value="Nucleotide-diphospho-sugar transferases"/>
    <property type="match status" value="1"/>
</dbReference>
<sequence length="296" mass="33744">MNTSISDNRKQPLVTVIIASYNHAPYIEASIGSVLAQTYANIELLVVDDGSTDGSVELLRTLSIQHGFDLRVQENKGLSRTLNESVARSKGSLVVPFGSDDVMFPHRIATQVAYMEGKPEVGICSANTEIIDATGKVMCEREQRKRNEPFRRLDFDDMFMDRKPGPTAATLMFRREALEKVGGFDPEIRLEDVYIELAVTRAGYFIDVLGEPLAQYRKHATNTYKNGRFMVENVLKTYAVYREHPAYEQVRWRFLNSMFLKYARKDKGLSRELLGMIPLRAWNKKTLRGMIRMVFG</sequence>
<keyword evidence="1" id="KW-0472">Membrane</keyword>
<dbReference type="HOGENOM" id="CLU_025996_0_4_6"/>
<name>A0A089YMG1_9PSED</name>
<keyword evidence="3" id="KW-0808">Transferase</keyword>
<dbReference type="Gene3D" id="3.90.550.10">
    <property type="entry name" value="Spore Coat Polysaccharide Biosynthesis Protein SpsA, Chain A"/>
    <property type="match status" value="1"/>
</dbReference>
<reference evidence="3 4" key="1">
    <citation type="journal article" date="2015" name="J. Biotechnol.">
        <title>Complete genome sequence of Pseudomonas rhizosphaerae IH5T (=DSM 16299T), a phosphate-solubilizing rhizobacterium for bacterial biofertilizer.</title>
        <authorList>
            <person name="Kwak Y."/>
            <person name="Jung B.K."/>
            <person name="Shin J.H."/>
        </authorList>
    </citation>
    <scope>NUCLEOTIDE SEQUENCE [LARGE SCALE GENOMIC DNA]</scope>
    <source>
        <strain evidence="3">DSM 16299</strain>
    </source>
</reference>
<dbReference type="Proteomes" id="UP000029499">
    <property type="component" value="Chromosome"/>
</dbReference>
<keyword evidence="4" id="KW-1185">Reference proteome</keyword>
<dbReference type="OrthoDB" id="8742915at2"/>
<dbReference type="GO" id="GO:0016758">
    <property type="term" value="F:hexosyltransferase activity"/>
    <property type="evidence" value="ECO:0007669"/>
    <property type="project" value="UniProtKB-ARBA"/>
</dbReference>
<gene>
    <name evidence="3" type="ORF">LT40_09395</name>
</gene>
<dbReference type="PANTHER" id="PTHR22916">
    <property type="entry name" value="GLYCOSYLTRANSFERASE"/>
    <property type="match status" value="1"/>
</dbReference>
<dbReference type="KEGG" id="prh:LT40_09395"/>
<dbReference type="EMBL" id="CP009533">
    <property type="protein sequence ID" value="AIS17598.1"/>
    <property type="molecule type" value="Genomic_DNA"/>
</dbReference>
<keyword evidence="1" id="KW-1003">Cell membrane</keyword>
<dbReference type="InterPro" id="IPR001173">
    <property type="entry name" value="Glyco_trans_2-like"/>
</dbReference>
<organism evidence="3 4">
    <name type="scientific">Pseudomonas rhizosphaerae</name>
    <dbReference type="NCBI Taxonomy" id="216142"/>
    <lineage>
        <taxon>Bacteria</taxon>
        <taxon>Pseudomonadati</taxon>
        <taxon>Pseudomonadota</taxon>
        <taxon>Gammaproteobacteria</taxon>
        <taxon>Pseudomonadales</taxon>
        <taxon>Pseudomonadaceae</taxon>
        <taxon>Pseudomonas</taxon>
    </lineage>
</organism>
<proteinExistence type="predicted"/>
<evidence type="ECO:0000313" key="3">
    <source>
        <dbReference type="EMBL" id="AIS17598.1"/>
    </source>
</evidence>
<dbReference type="PANTHER" id="PTHR22916:SF3">
    <property type="entry name" value="UDP-GLCNAC:BETAGAL BETA-1,3-N-ACETYLGLUCOSAMINYLTRANSFERASE-LIKE PROTEIN 1"/>
    <property type="match status" value="1"/>
</dbReference>
<accession>A0A089YMG1</accession>
<feature type="domain" description="Glycosyltransferase 2-like" evidence="2">
    <location>
        <begin position="15"/>
        <end position="181"/>
    </location>
</feature>